<feature type="non-terminal residue" evidence="12">
    <location>
        <position position="507"/>
    </location>
</feature>
<keyword evidence="11" id="KW-0645">Protease</keyword>
<keyword evidence="3 7" id="KW-1015">Disulfide bond</keyword>
<comment type="cofactor">
    <cofactor evidence="11">
        <name>Zn(2+)</name>
        <dbReference type="ChEBI" id="CHEBI:29105"/>
    </cofactor>
    <text evidence="11">Binds 1 zinc ion per subunit.</text>
</comment>
<proteinExistence type="inferred from homology"/>
<dbReference type="EC" id="3.4.-.-" evidence="11"/>
<gene>
    <name evidence="12" type="ORF">X975_07289</name>
</gene>
<evidence type="ECO:0000256" key="4">
    <source>
        <dbReference type="ARBA" id="ARBA00023180"/>
    </source>
</evidence>
<reference evidence="12 13" key="1">
    <citation type="submission" date="2013-11" db="EMBL/GenBank/DDBJ databases">
        <title>Genome sequencing of Stegodyphus mimosarum.</title>
        <authorList>
            <person name="Bechsgaard J."/>
        </authorList>
    </citation>
    <scope>NUCLEOTIDE SEQUENCE [LARGE SCALE GENOMIC DNA]</scope>
</reference>
<dbReference type="PRINTS" id="PR00791">
    <property type="entry name" value="PEPDIPTASEA"/>
</dbReference>
<evidence type="ECO:0000256" key="7">
    <source>
        <dbReference type="PIRSR" id="PIRSR601548-4"/>
    </source>
</evidence>
<evidence type="ECO:0000256" key="5">
    <source>
        <dbReference type="PIRSR" id="PIRSR601548-10"/>
    </source>
</evidence>
<feature type="binding site" evidence="6">
    <location>
        <position position="397"/>
    </location>
    <ligand>
        <name>Zn(2+)</name>
        <dbReference type="ChEBI" id="CHEBI:29105"/>
        <label>1</label>
        <note>catalytic</note>
    </ligand>
</feature>
<dbReference type="SUPFAM" id="SSF55486">
    <property type="entry name" value="Metalloproteases ('zincins'), catalytic domain"/>
    <property type="match status" value="1"/>
</dbReference>
<dbReference type="GO" id="GO:0008237">
    <property type="term" value="F:metallopeptidase activity"/>
    <property type="evidence" value="ECO:0007669"/>
    <property type="project" value="UniProtKB-KW"/>
</dbReference>
<evidence type="ECO:0000256" key="1">
    <source>
        <dbReference type="ARBA" id="ARBA00008139"/>
    </source>
</evidence>
<dbReference type="PROSITE" id="PS52011">
    <property type="entry name" value="PEPTIDASE_M2"/>
    <property type="match status" value="1"/>
</dbReference>
<dbReference type="PANTHER" id="PTHR10514">
    <property type="entry name" value="ANGIOTENSIN-CONVERTING ENZYME"/>
    <property type="match status" value="1"/>
</dbReference>
<keyword evidence="11" id="KW-0482">Metalloprotease</keyword>
<protein>
    <recommendedName>
        <fullName evidence="11">Angiotensin-converting enzyme</fullName>
        <ecNumber evidence="11">3.4.-.-</ecNumber>
    </recommendedName>
</protein>
<dbReference type="AlphaFoldDB" id="A0A087UJE0"/>
<dbReference type="GO" id="GO:0008241">
    <property type="term" value="F:peptidyl-dipeptidase activity"/>
    <property type="evidence" value="ECO:0007669"/>
    <property type="project" value="InterPro"/>
</dbReference>
<evidence type="ECO:0000256" key="11">
    <source>
        <dbReference type="RuleBase" id="RU361144"/>
    </source>
</evidence>
<evidence type="ECO:0000256" key="8">
    <source>
        <dbReference type="PIRSR" id="PIRSR601548-8"/>
    </source>
</evidence>
<feature type="binding site" evidence="8">
    <location>
        <position position="397"/>
    </location>
    <ligand>
        <name>Zn(2+)</name>
        <dbReference type="ChEBI" id="CHEBI:29105"/>
        <label>2</label>
        <note>catalytic</note>
    </ligand>
</feature>
<evidence type="ECO:0000313" key="12">
    <source>
        <dbReference type="EMBL" id="KFM77479.1"/>
    </source>
</evidence>
<keyword evidence="11" id="KW-0378">Hydrolase</keyword>
<feature type="binding site" evidence="6">
    <location>
        <position position="421"/>
    </location>
    <ligand>
        <name>Zn(2+)</name>
        <dbReference type="ChEBI" id="CHEBI:29105"/>
        <label>1</label>
        <note>catalytic</note>
    </ligand>
</feature>
<accession>A0A087UJE0</accession>
<evidence type="ECO:0000256" key="2">
    <source>
        <dbReference type="ARBA" id="ARBA00022729"/>
    </source>
</evidence>
<name>A0A087UJE0_STEMI</name>
<dbReference type="GO" id="GO:0006508">
    <property type="term" value="P:proteolysis"/>
    <property type="evidence" value="ECO:0007669"/>
    <property type="project" value="UniProtKB-KW"/>
</dbReference>
<dbReference type="CDD" id="cd06461">
    <property type="entry name" value="M2_ACE"/>
    <property type="match status" value="1"/>
</dbReference>
<dbReference type="OMA" id="YFRYFFA"/>
<keyword evidence="13" id="KW-1185">Reference proteome</keyword>
<comment type="similarity">
    <text evidence="1 10 11">Belongs to the peptidase M2 family.</text>
</comment>
<dbReference type="STRING" id="407821.A0A087UJE0"/>
<dbReference type="InterPro" id="IPR001548">
    <property type="entry name" value="Peptidase_M2"/>
</dbReference>
<dbReference type="OrthoDB" id="10029630at2759"/>
<feature type="binding site" evidence="6">
    <location>
        <position position="393"/>
    </location>
    <ligand>
        <name>Zn(2+)</name>
        <dbReference type="ChEBI" id="CHEBI:29105"/>
        <label>1</label>
        <note>catalytic</note>
    </ligand>
</feature>
<feature type="binding site" evidence="8">
    <location>
        <position position="421"/>
    </location>
    <ligand>
        <name>Zn(2+)</name>
        <dbReference type="ChEBI" id="CHEBI:29105"/>
        <label>2</label>
        <note>catalytic</note>
    </ligand>
</feature>
<dbReference type="EMBL" id="KK120081">
    <property type="protein sequence ID" value="KFM77479.1"/>
    <property type="molecule type" value="Genomic_DNA"/>
</dbReference>
<feature type="glycosylation site" description="N-linked (GlcNAc...) asparagine" evidence="5">
    <location>
        <position position="83"/>
    </location>
</feature>
<comment type="caution">
    <text evidence="10">Lacks conserved residue(s) required for the propagation of feature annotation.</text>
</comment>
<feature type="glycosylation site" description="N-linked (GlcNAc...) asparagine; partial" evidence="5">
    <location>
        <position position="347"/>
    </location>
</feature>
<dbReference type="GO" id="GO:0046872">
    <property type="term" value="F:metal ion binding"/>
    <property type="evidence" value="ECO:0007669"/>
    <property type="project" value="UniProtKB-KW"/>
</dbReference>
<evidence type="ECO:0000256" key="6">
    <source>
        <dbReference type="PIRSR" id="PIRSR601548-3"/>
    </source>
</evidence>
<keyword evidence="2" id="KW-0732">Signal</keyword>
<organism evidence="12 13">
    <name type="scientific">Stegodyphus mimosarum</name>
    <name type="common">African social velvet spider</name>
    <dbReference type="NCBI Taxonomy" id="407821"/>
    <lineage>
        <taxon>Eukaryota</taxon>
        <taxon>Metazoa</taxon>
        <taxon>Ecdysozoa</taxon>
        <taxon>Arthropoda</taxon>
        <taxon>Chelicerata</taxon>
        <taxon>Arachnida</taxon>
        <taxon>Araneae</taxon>
        <taxon>Araneomorphae</taxon>
        <taxon>Entelegynae</taxon>
        <taxon>Eresoidea</taxon>
        <taxon>Eresidae</taxon>
        <taxon>Stegodyphus</taxon>
    </lineage>
</organism>
<dbReference type="PANTHER" id="PTHR10514:SF27">
    <property type="entry name" value="ANGIOTENSIN-CONVERTING ENZYME"/>
    <property type="match status" value="1"/>
</dbReference>
<keyword evidence="6 11" id="KW-0862">Zinc</keyword>
<sequence>MGRALELARDGDDLTRQLDRIWHDIPQEDIRSFYQSIPSQITACIRARENAIEDVKQRLKQFDCEYSNMWRLHQLADWSYSTNVSSVTASAREFSSGVYSDWMKEWKIWAREVKTDTISEDLRREVNIMASGVAFTSAEKARLVSEIKSKLTEIYSSVVIDLPEINVTVRGESETVSAMATIKDPVILKKIWQAWRLQVGEKSKTLYLLLVQLTNNEARENGYPDIGVSWRDEMGLNDVMLTALSLWSQVKSLYKEIHAYTRYKLNYLYKEVISSSPDLIPAHLLGSLWSENWAALSPFLMPFPENMPINLTSRLLSKGYFVTDLVHKAEEFYTIMGLNAMTESFWNKSMFEKPSDDRLVDCHAVAYDFSKDDDFRIRMCGAVKEESFMEAIHEMGHIQYFMEYHHLPMIYRNGANSAFHEAVGETMVYAAQSPKCLQVLKLVKSSDFAEEMLLNTLMKQALSKFVFLPWALTVEQWRYMLFSNQITPQNMTTKWWELRYKPAAFCA</sequence>
<evidence type="ECO:0000256" key="3">
    <source>
        <dbReference type="ARBA" id="ARBA00023157"/>
    </source>
</evidence>
<dbReference type="Pfam" id="PF01401">
    <property type="entry name" value="Peptidase_M2"/>
    <property type="match status" value="1"/>
</dbReference>
<dbReference type="Proteomes" id="UP000054359">
    <property type="component" value="Unassembled WGS sequence"/>
</dbReference>
<dbReference type="GO" id="GO:0016020">
    <property type="term" value="C:membrane"/>
    <property type="evidence" value="ECO:0007669"/>
    <property type="project" value="InterPro"/>
</dbReference>
<keyword evidence="6 11" id="KW-0479">Metal-binding</keyword>
<feature type="active site" description="Proton acceptor 2" evidence="9">
    <location>
        <position position="394"/>
    </location>
</feature>
<feature type="disulfide bond" evidence="7 10">
    <location>
        <begin position="362"/>
        <end position="380"/>
    </location>
</feature>
<evidence type="ECO:0000256" key="9">
    <source>
        <dbReference type="PIRSR" id="PIRSR601548-9"/>
    </source>
</evidence>
<keyword evidence="11" id="KW-0121">Carboxypeptidase</keyword>
<evidence type="ECO:0000313" key="13">
    <source>
        <dbReference type="Proteomes" id="UP000054359"/>
    </source>
</evidence>
<feature type="binding site" evidence="8">
    <location>
        <position position="393"/>
    </location>
    <ligand>
        <name>Zn(2+)</name>
        <dbReference type="ChEBI" id="CHEBI:29105"/>
        <label>2</label>
        <note>catalytic</note>
    </ligand>
</feature>
<keyword evidence="4 5" id="KW-0325">Glycoprotein</keyword>
<dbReference type="GO" id="GO:0004180">
    <property type="term" value="F:carboxypeptidase activity"/>
    <property type="evidence" value="ECO:0007669"/>
    <property type="project" value="UniProtKB-KW"/>
</dbReference>
<evidence type="ECO:0000256" key="10">
    <source>
        <dbReference type="PROSITE-ProRule" id="PRU01355"/>
    </source>
</evidence>